<name>A0A0C3DKV9_9AGAM</name>
<dbReference type="InParanoid" id="A0A0C3DKV9"/>
<dbReference type="EMBL" id="KN822108">
    <property type="protein sequence ID" value="KIM56934.1"/>
    <property type="molecule type" value="Genomic_DNA"/>
</dbReference>
<proteinExistence type="predicted"/>
<protein>
    <submittedName>
        <fullName evidence="2">Uncharacterized protein</fullName>
    </submittedName>
</protein>
<accession>A0A0C3DKV9</accession>
<evidence type="ECO:0000313" key="3">
    <source>
        <dbReference type="Proteomes" id="UP000053989"/>
    </source>
</evidence>
<dbReference type="HOGENOM" id="CLU_2147333_0_0_1"/>
<organism evidence="2 3">
    <name type="scientific">Scleroderma citrinum Foug A</name>
    <dbReference type="NCBI Taxonomy" id="1036808"/>
    <lineage>
        <taxon>Eukaryota</taxon>
        <taxon>Fungi</taxon>
        <taxon>Dikarya</taxon>
        <taxon>Basidiomycota</taxon>
        <taxon>Agaricomycotina</taxon>
        <taxon>Agaricomycetes</taxon>
        <taxon>Agaricomycetidae</taxon>
        <taxon>Boletales</taxon>
        <taxon>Sclerodermatineae</taxon>
        <taxon>Sclerodermataceae</taxon>
        <taxon>Scleroderma</taxon>
    </lineage>
</organism>
<reference evidence="3" key="2">
    <citation type="submission" date="2015-01" db="EMBL/GenBank/DDBJ databases">
        <title>Evolutionary Origins and Diversification of the Mycorrhizal Mutualists.</title>
        <authorList>
            <consortium name="DOE Joint Genome Institute"/>
            <consortium name="Mycorrhizal Genomics Consortium"/>
            <person name="Kohler A."/>
            <person name="Kuo A."/>
            <person name="Nagy L.G."/>
            <person name="Floudas D."/>
            <person name="Copeland A."/>
            <person name="Barry K.W."/>
            <person name="Cichocki N."/>
            <person name="Veneault-Fourrey C."/>
            <person name="LaButti K."/>
            <person name="Lindquist E.A."/>
            <person name="Lipzen A."/>
            <person name="Lundell T."/>
            <person name="Morin E."/>
            <person name="Murat C."/>
            <person name="Riley R."/>
            <person name="Ohm R."/>
            <person name="Sun H."/>
            <person name="Tunlid A."/>
            <person name="Henrissat B."/>
            <person name="Grigoriev I.V."/>
            <person name="Hibbett D.S."/>
            <person name="Martin F."/>
        </authorList>
    </citation>
    <scope>NUCLEOTIDE SEQUENCE [LARGE SCALE GENOMIC DNA]</scope>
    <source>
        <strain evidence="3">Foug A</strain>
    </source>
</reference>
<dbReference type="Proteomes" id="UP000053989">
    <property type="component" value="Unassembled WGS sequence"/>
</dbReference>
<evidence type="ECO:0000256" key="1">
    <source>
        <dbReference type="SAM" id="MobiDB-lite"/>
    </source>
</evidence>
<reference evidence="2 3" key="1">
    <citation type="submission" date="2014-04" db="EMBL/GenBank/DDBJ databases">
        <authorList>
            <consortium name="DOE Joint Genome Institute"/>
            <person name="Kuo A."/>
            <person name="Kohler A."/>
            <person name="Nagy L.G."/>
            <person name="Floudas D."/>
            <person name="Copeland A."/>
            <person name="Barry K.W."/>
            <person name="Cichocki N."/>
            <person name="Veneault-Fourrey C."/>
            <person name="LaButti K."/>
            <person name="Lindquist E.A."/>
            <person name="Lipzen A."/>
            <person name="Lundell T."/>
            <person name="Morin E."/>
            <person name="Murat C."/>
            <person name="Sun H."/>
            <person name="Tunlid A."/>
            <person name="Henrissat B."/>
            <person name="Grigoriev I.V."/>
            <person name="Hibbett D.S."/>
            <person name="Martin F."/>
            <person name="Nordberg H.P."/>
            <person name="Cantor M.N."/>
            <person name="Hua S.X."/>
        </authorList>
    </citation>
    <scope>NUCLEOTIDE SEQUENCE [LARGE SCALE GENOMIC DNA]</scope>
    <source>
        <strain evidence="2 3">Foug A</strain>
    </source>
</reference>
<feature type="compositionally biased region" description="Polar residues" evidence="1">
    <location>
        <begin position="75"/>
        <end position="86"/>
    </location>
</feature>
<gene>
    <name evidence="2" type="ORF">SCLCIDRAFT_1219969</name>
</gene>
<dbReference type="AlphaFoldDB" id="A0A0C3DKV9"/>
<sequence length="112" mass="13120">MFHYALPPTPATLVSPAVTPYPLMQPWTLFNTSPLPRCDKHYLPSGNRVLRIYEYNRYSGNDATVDHKPTQWLHTTHTTQKPNQQLRENRYTHSRSGVWSPNARSTFRTRRP</sequence>
<evidence type="ECO:0000313" key="2">
    <source>
        <dbReference type="EMBL" id="KIM56934.1"/>
    </source>
</evidence>
<feature type="compositionally biased region" description="Polar residues" evidence="1">
    <location>
        <begin position="94"/>
        <end position="106"/>
    </location>
</feature>
<keyword evidence="3" id="KW-1185">Reference proteome</keyword>
<feature type="region of interest" description="Disordered" evidence="1">
    <location>
        <begin position="75"/>
        <end position="112"/>
    </location>
</feature>